<sequence>TYLHFAIDLAEQHDLPVVATNEVVFLSADLFDAHEIRVAIHDGYTLEDPRRPKNYSPQQYLRTEEEMCELFA</sequence>
<protein>
    <recommendedName>
        <fullName evidence="3">DNA polymerase III subunit alpha</fullName>
    </recommendedName>
</protein>
<dbReference type="PANTHER" id="PTHR32294:SF0">
    <property type="entry name" value="DNA POLYMERASE III SUBUNIT ALPHA"/>
    <property type="match status" value="1"/>
</dbReference>
<proteinExistence type="predicted"/>
<dbReference type="AlphaFoldDB" id="A0A227GS60"/>
<dbReference type="EMBL" id="NIXT01005680">
    <property type="protein sequence ID" value="OXD95820.1"/>
    <property type="molecule type" value="Genomic_DNA"/>
</dbReference>
<comment type="caution">
    <text evidence="1">The sequence shown here is derived from an EMBL/GenBank/DDBJ whole genome shotgun (WGS) entry which is preliminary data.</text>
</comment>
<reference evidence="1 2" key="1">
    <citation type="journal article" date="2017" name="Appl. Environ. Microbiol.">
        <title>Parallel evolution of two clades of a major Atlantic endemic Vibrio parahaemolyticus pathogen lineage by independent acquisition of related pathogenicity islands.</title>
        <authorList>
            <person name="Xu F."/>
            <person name="Gonzalez-Escalona N."/>
            <person name="Drees K.P."/>
            <person name="Sebra R.P."/>
            <person name="Cooper V.S."/>
            <person name="Jones S.H."/>
            <person name="Whistler C.A."/>
        </authorList>
    </citation>
    <scope>NUCLEOTIDE SEQUENCE [LARGE SCALE GENOMIC DNA]</scope>
    <source>
        <strain evidence="1 2">MAVP-3</strain>
    </source>
</reference>
<dbReference type="GO" id="GO:0006260">
    <property type="term" value="P:DNA replication"/>
    <property type="evidence" value="ECO:0007669"/>
    <property type="project" value="InterPro"/>
</dbReference>
<evidence type="ECO:0000313" key="1">
    <source>
        <dbReference type="EMBL" id="OXD95820.1"/>
    </source>
</evidence>
<dbReference type="PANTHER" id="PTHR32294">
    <property type="entry name" value="DNA POLYMERASE III SUBUNIT ALPHA"/>
    <property type="match status" value="1"/>
</dbReference>
<feature type="non-terminal residue" evidence="1">
    <location>
        <position position="72"/>
    </location>
</feature>
<name>A0A227GS60_VIBPH</name>
<evidence type="ECO:0000313" key="2">
    <source>
        <dbReference type="Proteomes" id="UP000214596"/>
    </source>
</evidence>
<organism evidence="1 2">
    <name type="scientific">Vibrio parahaemolyticus</name>
    <dbReference type="NCBI Taxonomy" id="670"/>
    <lineage>
        <taxon>Bacteria</taxon>
        <taxon>Pseudomonadati</taxon>
        <taxon>Pseudomonadota</taxon>
        <taxon>Gammaproteobacteria</taxon>
        <taxon>Vibrionales</taxon>
        <taxon>Vibrionaceae</taxon>
        <taxon>Vibrio</taxon>
    </lineage>
</organism>
<dbReference type="GO" id="GO:0008408">
    <property type="term" value="F:3'-5' exonuclease activity"/>
    <property type="evidence" value="ECO:0007669"/>
    <property type="project" value="InterPro"/>
</dbReference>
<evidence type="ECO:0008006" key="3">
    <source>
        <dbReference type="Google" id="ProtNLM"/>
    </source>
</evidence>
<gene>
    <name evidence="1" type="ORF">CA163_39960</name>
</gene>
<dbReference type="Proteomes" id="UP000214596">
    <property type="component" value="Unassembled WGS sequence"/>
</dbReference>
<feature type="non-terminal residue" evidence="1">
    <location>
        <position position="1"/>
    </location>
</feature>
<dbReference type="Gene3D" id="3.20.20.140">
    <property type="entry name" value="Metal-dependent hydrolases"/>
    <property type="match status" value="1"/>
</dbReference>
<dbReference type="InterPro" id="IPR004805">
    <property type="entry name" value="DnaE2/DnaE/PolC"/>
</dbReference>
<accession>A0A227GS60</accession>